<accession>A0A4Y7U0A5</accession>
<evidence type="ECO:0000313" key="6">
    <source>
        <dbReference type="Proteomes" id="UP000298030"/>
    </source>
</evidence>
<feature type="compositionally biased region" description="Polar residues" evidence="2">
    <location>
        <begin position="51"/>
        <end position="60"/>
    </location>
</feature>
<evidence type="ECO:0000256" key="1">
    <source>
        <dbReference type="ARBA" id="ARBA00006865"/>
    </source>
</evidence>
<dbReference type="STRING" id="71717.A0A4Y7U0A5"/>
<keyword evidence="6" id="KW-1185">Reference proteome</keyword>
<protein>
    <submittedName>
        <fullName evidence="5">Concanavalin A-like lectin/glucanase</fullName>
    </submittedName>
</protein>
<keyword evidence="3" id="KW-1133">Transmembrane helix</keyword>
<evidence type="ECO:0000256" key="3">
    <source>
        <dbReference type="SAM" id="Phobius"/>
    </source>
</evidence>
<keyword evidence="3" id="KW-0472">Membrane</keyword>
<comment type="similarity">
    <text evidence="1">Belongs to the glycosyl hydrolase 16 family.</text>
</comment>
<name>A0A4Y7U0A5_COPMI</name>
<dbReference type="OrthoDB" id="4781at2759"/>
<dbReference type="EMBL" id="QPFP01000001">
    <property type="protein sequence ID" value="TEB39488.1"/>
    <property type="molecule type" value="Genomic_DNA"/>
</dbReference>
<dbReference type="AlphaFoldDB" id="A0A4Y7U0A5"/>
<dbReference type="CDD" id="cd08024">
    <property type="entry name" value="GH16_CCF"/>
    <property type="match status" value="1"/>
</dbReference>
<organism evidence="5 6">
    <name type="scientific">Coprinellus micaceus</name>
    <name type="common">Glistening ink-cap mushroom</name>
    <name type="synonym">Coprinus micaceus</name>
    <dbReference type="NCBI Taxonomy" id="71717"/>
    <lineage>
        <taxon>Eukaryota</taxon>
        <taxon>Fungi</taxon>
        <taxon>Dikarya</taxon>
        <taxon>Basidiomycota</taxon>
        <taxon>Agaricomycotina</taxon>
        <taxon>Agaricomycetes</taxon>
        <taxon>Agaricomycetidae</taxon>
        <taxon>Agaricales</taxon>
        <taxon>Agaricineae</taxon>
        <taxon>Psathyrellaceae</taxon>
        <taxon>Coprinellus</taxon>
    </lineage>
</organism>
<proteinExistence type="inferred from homology"/>
<gene>
    <name evidence="5" type="ORF">FA13DRAFT_4748</name>
</gene>
<dbReference type="GO" id="GO:0005975">
    <property type="term" value="P:carbohydrate metabolic process"/>
    <property type="evidence" value="ECO:0007669"/>
    <property type="project" value="InterPro"/>
</dbReference>
<feature type="domain" description="GH16" evidence="4">
    <location>
        <begin position="260"/>
        <end position="574"/>
    </location>
</feature>
<dbReference type="Gene3D" id="2.60.120.200">
    <property type="match status" value="1"/>
</dbReference>
<feature type="compositionally biased region" description="Polar residues" evidence="2">
    <location>
        <begin position="1"/>
        <end position="10"/>
    </location>
</feature>
<dbReference type="InterPro" id="IPR000757">
    <property type="entry name" value="Beta-glucanase-like"/>
</dbReference>
<keyword evidence="3" id="KW-0812">Transmembrane</keyword>
<dbReference type="InterPro" id="IPR013320">
    <property type="entry name" value="ConA-like_dom_sf"/>
</dbReference>
<evidence type="ECO:0000259" key="4">
    <source>
        <dbReference type="PROSITE" id="PS51762"/>
    </source>
</evidence>
<dbReference type="InterPro" id="IPR050546">
    <property type="entry name" value="Glycosyl_Hydrlase_16"/>
</dbReference>
<feature type="region of interest" description="Disordered" evidence="2">
    <location>
        <begin position="1"/>
        <end position="86"/>
    </location>
</feature>
<dbReference type="PANTHER" id="PTHR10963">
    <property type="entry name" value="GLYCOSYL HYDROLASE-RELATED"/>
    <property type="match status" value="1"/>
</dbReference>
<dbReference type="SUPFAM" id="SSF49899">
    <property type="entry name" value="Concanavalin A-like lectins/glucanases"/>
    <property type="match status" value="1"/>
</dbReference>
<dbReference type="PROSITE" id="PS51762">
    <property type="entry name" value="GH16_2"/>
    <property type="match status" value="1"/>
</dbReference>
<feature type="compositionally biased region" description="Low complexity" evidence="2">
    <location>
        <begin position="17"/>
        <end position="32"/>
    </location>
</feature>
<dbReference type="PANTHER" id="PTHR10963:SF55">
    <property type="entry name" value="GLYCOSIDE HYDROLASE FAMILY 16 PROTEIN"/>
    <property type="match status" value="1"/>
</dbReference>
<comment type="caution">
    <text evidence="5">The sequence shown here is derived from an EMBL/GenBank/DDBJ whole genome shotgun (WGS) entry which is preliminary data.</text>
</comment>
<evidence type="ECO:0000256" key="2">
    <source>
        <dbReference type="SAM" id="MobiDB-lite"/>
    </source>
</evidence>
<sequence>MPSSSPTTYPNEKDVPSSSSSAADVTALAANAPRSTHVPHSSYASAGRPDTASSTLSNPFDSPESSRPPSLRPPSSHISFPQGLGTAANHVPRSILNASASRDSGLRDSAFLSHGFTSGARMSGLSQMNSNSVYGAVPGSTSVLRHKAPRMKSHLIKEGEEVPKPWTEGKNPRAAVSYWIVWVLFFLGIAGGAVQCYFQYAGVRLDKQPLCLVLDENFANDNPEAVFGERGTFFREVNMDGFGNGQFEMTTTSTNNSFVKDGKLYIVPTLTSDNIGTDAVFDQTVFNITGCTFNETQPDNGFVQRAGERVFNLDGYLKACSRVSNATSGVVINPVQSARLSTINSASIRYGRVEVRAKLPHGDWLWPAIWMLPKDNKYGPWPMSGEIDIVESRGNGLRYTAQGSNYVQGSLHWGPAPTLNGNPKTYSWWSNKRQSFADDFHTYALEWTEKWLRIYVDSRLHTLLDLRFNKPFFERGEFPATINNGSGIAPLTNPWADGSDATPFDQEFYLILNVAVGSTNGWFPESQGDKPWLDAAANPAHDFIKAIDQWYPTWPTAVEDRAMVVDYVKMWKHC</sequence>
<reference evidence="5 6" key="1">
    <citation type="journal article" date="2019" name="Nat. Ecol. Evol.">
        <title>Megaphylogeny resolves global patterns of mushroom evolution.</title>
        <authorList>
            <person name="Varga T."/>
            <person name="Krizsan K."/>
            <person name="Foldi C."/>
            <person name="Dima B."/>
            <person name="Sanchez-Garcia M."/>
            <person name="Sanchez-Ramirez S."/>
            <person name="Szollosi G.J."/>
            <person name="Szarkandi J.G."/>
            <person name="Papp V."/>
            <person name="Albert L."/>
            <person name="Andreopoulos W."/>
            <person name="Angelini C."/>
            <person name="Antonin V."/>
            <person name="Barry K.W."/>
            <person name="Bougher N.L."/>
            <person name="Buchanan P."/>
            <person name="Buyck B."/>
            <person name="Bense V."/>
            <person name="Catcheside P."/>
            <person name="Chovatia M."/>
            <person name="Cooper J."/>
            <person name="Damon W."/>
            <person name="Desjardin D."/>
            <person name="Finy P."/>
            <person name="Geml J."/>
            <person name="Haridas S."/>
            <person name="Hughes K."/>
            <person name="Justo A."/>
            <person name="Karasinski D."/>
            <person name="Kautmanova I."/>
            <person name="Kiss B."/>
            <person name="Kocsube S."/>
            <person name="Kotiranta H."/>
            <person name="LaButti K.M."/>
            <person name="Lechner B.E."/>
            <person name="Liimatainen K."/>
            <person name="Lipzen A."/>
            <person name="Lukacs Z."/>
            <person name="Mihaltcheva S."/>
            <person name="Morgado L.N."/>
            <person name="Niskanen T."/>
            <person name="Noordeloos M.E."/>
            <person name="Ohm R.A."/>
            <person name="Ortiz-Santana B."/>
            <person name="Ovrebo C."/>
            <person name="Racz N."/>
            <person name="Riley R."/>
            <person name="Savchenko A."/>
            <person name="Shiryaev A."/>
            <person name="Soop K."/>
            <person name="Spirin V."/>
            <person name="Szebenyi C."/>
            <person name="Tomsovsky M."/>
            <person name="Tulloss R.E."/>
            <person name="Uehling J."/>
            <person name="Grigoriev I.V."/>
            <person name="Vagvolgyi C."/>
            <person name="Papp T."/>
            <person name="Martin F.M."/>
            <person name="Miettinen O."/>
            <person name="Hibbett D.S."/>
            <person name="Nagy L.G."/>
        </authorList>
    </citation>
    <scope>NUCLEOTIDE SEQUENCE [LARGE SCALE GENOMIC DNA]</scope>
    <source>
        <strain evidence="5 6">FP101781</strain>
    </source>
</reference>
<feature type="transmembrane region" description="Helical" evidence="3">
    <location>
        <begin position="179"/>
        <end position="198"/>
    </location>
</feature>
<dbReference type="GO" id="GO:0030246">
    <property type="term" value="F:carbohydrate binding"/>
    <property type="evidence" value="ECO:0007669"/>
    <property type="project" value="UniProtKB-KW"/>
</dbReference>
<dbReference type="Proteomes" id="UP000298030">
    <property type="component" value="Unassembled WGS sequence"/>
</dbReference>
<dbReference type="GO" id="GO:0004553">
    <property type="term" value="F:hydrolase activity, hydrolyzing O-glycosyl compounds"/>
    <property type="evidence" value="ECO:0007669"/>
    <property type="project" value="InterPro"/>
</dbReference>
<dbReference type="Pfam" id="PF00722">
    <property type="entry name" value="Glyco_hydro_16"/>
    <property type="match status" value="1"/>
</dbReference>
<feature type="compositionally biased region" description="Low complexity" evidence="2">
    <location>
        <begin position="62"/>
        <end position="76"/>
    </location>
</feature>
<evidence type="ECO:0000313" key="5">
    <source>
        <dbReference type="EMBL" id="TEB39488.1"/>
    </source>
</evidence>
<keyword evidence="5" id="KW-0430">Lectin</keyword>